<accession>A0A173RXB4</accession>
<proteinExistence type="predicted"/>
<organism evidence="2 3">
    <name type="scientific">Roseburia faecis</name>
    <dbReference type="NCBI Taxonomy" id="301302"/>
    <lineage>
        <taxon>Bacteria</taxon>
        <taxon>Bacillati</taxon>
        <taxon>Bacillota</taxon>
        <taxon>Clostridia</taxon>
        <taxon>Lachnospirales</taxon>
        <taxon>Lachnospiraceae</taxon>
        <taxon>Roseburia</taxon>
    </lineage>
</organism>
<evidence type="ECO:0000313" key="2">
    <source>
        <dbReference type="EMBL" id="CUM82764.1"/>
    </source>
</evidence>
<dbReference type="Proteomes" id="UP000095495">
    <property type="component" value="Unassembled WGS sequence"/>
</dbReference>
<sequence>MNKKKEVFIIIIATVLTFGVPIQTWADSNDSLVSNDVVFFDERDFEGVVEQILNIKSEHPEWMEQQVEDAMDVNAPGKSAMRSGIIDIWNSLTDSEKKLVIRYPFDALKVNQAKNIATTQTETKFGVNGLGNKSDAFRHGIWNAEMTYLIGKTKAELFATAHEDKDVSGKESDGFLKTEHKNMDLHNNEVGRILAMQNPGLTEDAVANLIYSEVNKEKSSFIWLHE</sequence>
<feature type="domain" description="DUF6973" evidence="1">
    <location>
        <begin position="98"/>
        <end position="217"/>
    </location>
</feature>
<dbReference type="EMBL" id="CYXV01000003">
    <property type="protein sequence ID" value="CUM82764.1"/>
    <property type="molecule type" value="Genomic_DNA"/>
</dbReference>
<reference evidence="2 3" key="1">
    <citation type="submission" date="2015-09" db="EMBL/GenBank/DDBJ databases">
        <authorList>
            <consortium name="Pathogen Informatics"/>
        </authorList>
    </citation>
    <scope>NUCLEOTIDE SEQUENCE [LARGE SCALE GENOMIC DNA]</scope>
    <source>
        <strain evidence="2 3">2789STDY5608863</strain>
    </source>
</reference>
<name>A0A173RXB4_9FIRM</name>
<evidence type="ECO:0000313" key="3">
    <source>
        <dbReference type="Proteomes" id="UP000095495"/>
    </source>
</evidence>
<dbReference type="Pfam" id="PF22322">
    <property type="entry name" value="DUF6973"/>
    <property type="match status" value="1"/>
</dbReference>
<protein>
    <recommendedName>
        <fullName evidence="1">DUF6973 domain-containing protein</fullName>
    </recommendedName>
</protein>
<dbReference type="AlphaFoldDB" id="A0A173RXB4"/>
<evidence type="ECO:0000259" key="1">
    <source>
        <dbReference type="Pfam" id="PF22322"/>
    </source>
</evidence>
<dbReference type="RefSeq" id="WP_055261658.1">
    <property type="nucleotide sequence ID" value="NZ_CYXV01000003.1"/>
</dbReference>
<dbReference type="InterPro" id="IPR054246">
    <property type="entry name" value="DUF6973"/>
</dbReference>
<gene>
    <name evidence="2" type="ORF">ERS852420_00933</name>
</gene>